<proteinExistence type="predicted"/>
<keyword evidence="2" id="KW-1185">Reference proteome</keyword>
<dbReference type="Proteomes" id="UP001163324">
    <property type="component" value="Chromosome 1"/>
</dbReference>
<evidence type="ECO:0000313" key="1">
    <source>
        <dbReference type="EMBL" id="KAI9903813.1"/>
    </source>
</evidence>
<gene>
    <name evidence="1" type="ORF">N3K66_000342</name>
</gene>
<evidence type="ECO:0000313" key="2">
    <source>
        <dbReference type="Proteomes" id="UP001163324"/>
    </source>
</evidence>
<reference evidence="1" key="1">
    <citation type="submission" date="2022-10" db="EMBL/GenBank/DDBJ databases">
        <title>Complete Genome of Trichothecium roseum strain YXFP-22015, a Plant Pathogen Isolated from Citrus.</title>
        <authorList>
            <person name="Wang Y."/>
            <person name="Zhu L."/>
        </authorList>
    </citation>
    <scope>NUCLEOTIDE SEQUENCE</scope>
    <source>
        <strain evidence="1">YXFP-22015</strain>
    </source>
</reference>
<sequence>MFAEAQQHTGSPPPPHAQRVPRNPRYVWSTKVYTQRTKAQMLDLHDDDPDHSHLDDDALKGKLKELESMWAINEDARDPSTSESPLSIQDDTLDEVMQFLGVSKKASKKFLMTSMPVVSSYMLYSDDDTADSMIILFRFPRMSNSVIGVVRVQIATRNSFAFVCSKRASAGQSIRQSIIDNAGLVRATHPFYLLALVLERRFEHWSEPFIAVWRRVVELETATSMTHPGWRTHDVDPAQVRFLANTDNLLRSLHSTHVELCHSRTVMSLGIKFGAFCIARLDELEAGREARGLPRLSSRETSGLKDLFRDTVERCESTKERFSELSDRLAGQMNVSYNLIAQNDSKINFAIAKLQARDSQTVKAIAVLTLSFLPTTLLATLWTTNLWELKGSANWLVFLILSILLTAFVFAAWMALLTQRLWKEIRQAPWTGYPSNFKEKHIV</sequence>
<dbReference type="EMBL" id="CM047940">
    <property type="protein sequence ID" value="KAI9903813.1"/>
    <property type="molecule type" value="Genomic_DNA"/>
</dbReference>
<protein>
    <submittedName>
        <fullName evidence="1">Uncharacterized protein</fullName>
    </submittedName>
</protein>
<comment type="caution">
    <text evidence="1">The sequence shown here is derived from an EMBL/GenBank/DDBJ whole genome shotgun (WGS) entry which is preliminary data.</text>
</comment>
<accession>A0ACC0VDG3</accession>
<name>A0ACC0VDG3_9HYPO</name>
<organism evidence="1 2">
    <name type="scientific">Trichothecium roseum</name>
    <dbReference type="NCBI Taxonomy" id="47278"/>
    <lineage>
        <taxon>Eukaryota</taxon>
        <taxon>Fungi</taxon>
        <taxon>Dikarya</taxon>
        <taxon>Ascomycota</taxon>
        <taxon>Pezizomycotina</taxon>
        <taxon>Sordariomycetes</taxon>
        <taxon>Hypocreomycetidae</taxon>
        <taxon>Hypocreales</taxon>
        <taxon>Hypocreales incertae sedis</taxon>
        <taxon>Trichothecium</taxon>
    </lineage>
</organism>